<dbReference type="GeneID" id="106164069"/>
<sequence length="162" mass="18378">MSKRKPKQPVAIEVNPMDKIVSHARKKNLGQGSVEETIDCHTQITAHHFTGPIQRLWLTIPDVDKRVLQGMQKFVQNESKLDFTNAKIYVIGLKVCLVLHCGDCRNQYIATLDDKDKVATYCEKKGLRIKSKLGVRIIWNEPPPKKVAPPPKDSDDESSDEF</sequence>
<evidence type="ECO:0000256" key="1">
    <source>
        <dbReference type="SAM" id="MobiDB-lite"/>
    </source>
</evidence>
<dbReference type="Proteomes" id="UP000085678">
    <property type="component" value="Unplaced"/>
</dbReference>
<feature type="region of interest" description="Disordered" evidence="1">
    <location>
        <begin position="140"/>
        <end position="162"/>
    </location>
</feature>
<name>A0A1S3IGC6_LINAN</name>
<protein>
    <submittedName>
        <fullName evidence="3">Uncharacterized protein LOC106164069</fullName>
    </submittedName>
</protein>
<gene>
    <name evidence="3" type="primary">LOC106164069</name>
</gene>
<keyword evidence="2" id="KW-1185">Reference proteome</keyword>
<dbReference type="AlphaFoldDB" id="A0A1S3IGC6"/>
<evidence type="ECO:0000313" key="3">
    <source>
        <dbReference type="RefSeq" id="XP_013397315.1"/>
    </source>
</evidence>
<reference evidence="3" key="1">
    <citation type="submission" date="2025-08" db="UniProtKB">
        <authorList>
            <consortium name="RefSeq"/>
        </authorList>
    </citation>
    <scope>IDENTIFICATION</scope>
    <source>
        <tissue evidence="3">Gonads</tissue>
    </source>
</reference>
<dbReference type="KEGG" id="lak:106164069"/>
<dbReference type="InParanoid" id="A0A1S3IGC6"/>
<evidence type="ECO:0000313" key="2">
    <source>
        <dbReference type="Proteomes" id="UP000085678"/>
    </source>
</evidence>
<feature type="compositionally biased region" description="Pro residues" evidence="1">
    <location>
        <begin position="141"/>
        <end position="151"/>
    </location>
</feature>
<accession>A0A1S3IGC6</accession>
<organism evidence="2 3">
    <name type="scientific">Lingula anatina</name>
    <name type="common">Brachiopod</name>
    <name type="synonym">Lingula unguis</name>
    <dbReference type="NCBI Taxonomy" id="7574"/>
    <lineage>
        <taxon>Eukaryota</taxon>
        <taxon>Metazoa</taxon>
        <taxon>Spiralia</taxon>
        <taxon>Lophotrochozoa</taxon>
        <taxon>Brachiopoda</taxon>
        <taxon>Linguliformea</taxon>
        <taxon>Lingulata</taxon>
        <taxon>Lingulida</taxon>
        <taxon>Linguloidea</taxon>
        <taxon>Lingulidae</taxon>
        <taxon>Lingula</taxon>
    </lineage>
</organism>
<proteinExistence type="predicted"/>
<dbReference type="RefSeq" id="XP_013397315.1">
    <property type="nucleotide sequence ID" value="XM_013541861.1"/>
</dbReference>